<name>A0A8S1VYD3_9CILI</name>
<keyword evidence="1" id="KW-0812">Transmembrane</keyword>
<proteinExistence type="predicted"/>
<dbReference type="Proteomes" id="UP000689195">
    <property type="component" value="Unassembled WGS sequence"/>
</dbReference>
<evidence type="ECO:0000313" key="2">
    <source>
        <dbReference type="EMBL" id="CAD8181175.1"/>
    </source>
</evidence>
<keyword evidence="1" id="KW-0472">Membrane</keyword>
<evidence type="ECO:0000256" key="1">
    <source>
        <dbReference type="SAM" id="Phobius"/>
    </source>
</evidence>
<sequence length="211" mass="25777">MVIKRHSKQKLNRQQYSFYLEQENCEQIIQLDNNSSKSIVFRLEARMSPWLFRIDVFVKQVFILINLLQNVKVFSLNYNICNFTHRQRNFSIYENYSLDFFDYLQISREMEYLIVIINLLIHILCYREFILQLKILQIININLFKQKTIKQSIFKFLPFIYFTLFILYHFGTNNDVLKNNYFESYHFINEKLCQQSIVLHCVLFCWPSKIS</sequence>
<organism evidence="2 3">
    <name type="scientific">Paramecium pentaurelia</name>
    <dbReference type="NCBI Taxonomy" id="43138"/>
    <lineage>
        <taxon>Eukaryota</taxon>
        <taxon>Sar</taxon>
        <taxon>Alveolata</taxon>
        <taxon>Ciliophora</taxon>
        <taxon>Intramacronucleata</taxon>
        <taxon>Oligohymenophorea</taxon>
        <taxon>Peniculida</taxon>
        <taxon>Parameciidae</taxon>
        <taxon>Paramecium</taxon>
    </lineage>
</organism>
<evidence type="ECO:0008006" key="4">
    <source>
        <dbReference type="Google" id="ProtNLM"/>
    </source>
</evidence>
<comment type="caution">
    <text evidence="2">The sequence shown here is derived from an EMBL/GenBank/DDBJ whole genome shotgun (WGS) entry which is preliminary data.</text>
</comment>
<feature type="transmembrane region" description="Helical" evidence="1">
    <location>
        <begin position="152"/>
        <end position="171"/>
    </location>
</feature>
<keyword evidence="1" id="KW-1133">Transmembrane helix</keyword>
<accession>A0A8S1VYD3</accession>
<dbReference type="EMBL" id="CAJJDO010000075">
    <property type="protein sequence ID" value="CAD8181175.1"/>
    <property type="molecule type" value="Genomic_DNA"/>
</dbReference>
<dbReference type="AlphaFoldDB" id="A0A8S1VYD3"/>
<gene>
    <name evidence="2" type="ORF">PPENT_87.1.T0750241</name>
</gene>
<evidence type="ECO:0000313" key="3">
    <source>
        <dbReference type="Proteomes" id="UP000689195"/>
    </source>
</evidence>
<protein>
    <recommendedName>
        <fullName evidence="4">Transmembrane protein</fullName>
    </recommendedName>
</protein>
<keyword evidence="3" id="KW-1185">Reference proteome</keyword>
<reference evidence="2" key="1">
    <citation type="submission" date="2021-01" db="EMBL/GenBank/DDBJ databases">
        <authorList>
            <consortium name="Genoscope - CEA"/>
            <person name="William W."/>
        </authorList>
    </citation>
    <scope>NUCLEOTIDE SEQUENCE</scope>
</reference>